<accession>A0A7M1C9G3</accession>
<evidence type="ECO:0000259" key="2">
    <source>
        <dbReference type="Pfam" id="PF01494"/>
    </source>
</evidence>
<dbReference type="PRINTS" id="PR00420">
    <property type="entry name" value="RNGMNOXGNASE"/>
</dbReference>
<dbReference type="InterPro" id="IPR050816">
    <property type="entry name" value="Flavin-dep_Halogenase_NPB"/>
</dbReference>
<dbReference type="InterPro" id="IPR002938">
    <property type="entry name" value="FAD-bd"/>
</dbReference>
<evidence type="ECO:0000313" key="3">
    <source>
        <dbReference type="EMBL" id="QOP59283.1"/>
    </source>
</evidence>
<dbReference type="AlphaFoldDB" id="A0A7M1C9G3"/>
<dbReference type="PANTHER" id="PTHR43747">
    <property type="entry name" value="FAD-BINDING PROTEIN"/>
    <property type="match status" value="1"/>
</dbReference>
<dbReference type="PROSITE" id="PS51257">
    <property type="entry name" value="PROKAR_LIPOPROTEIN"/>
    <property type="match status" value="1"/>
</dbReference>
<comment type="similarity">
    <text evidence="1">Belongs to the flavin-dependent halogenase family. Bacterial tryptophan halogenase subfamily.</text>
</comment>
<organism evidence="3">
    <name type="scientific">Nocardiopsis sp</name>
    <dbReference type="NCBI Taxonomy" id="310350"/>
    <lineage>
        <taxon>Bacteria</taxon>
        <taxon>Bacillati</taxon>
        <taxon>Actinomycetota</taxon>
        <taxon>Actinomycetes</taxon>
        <taxon>Streptosporangiales</taxon>
        <taxon>Nocardiopsidaceae</taxon>
        <taxon>Nocardiopsis</taxon>
    </lineage>
</organism>
<dbReference type="Gene3D" id="3.50.50.60">
    <property type="entry name" value="FAD/NAD(P)-binding domain"/>
    <property type="match status" value="1"/>
</dbReference>
<dbReference type="EMBL" id="MT633092">
    <property type="protein sequence ID" value="QOP59283.1"/>
    <property type="molecule type" value="Genomic_DNA"/>
</dbReference>
<dbReference type="InterPro" id="IPR036188">
    <property type="entry name" value="FAD/NAD-bd_sf"/>
</dbReference>
<dbReference type="Pfam" id="PF01494">
    <property type="entry name" value="FAD_binding_3"/>
    <property type="match status" value="1"/>
</dbReference>
<dbReference type="SUPFAM" id="SSF51905">
    <property type="entry name" value="FAD/NAD(P)-binding domain"/>
    <property type="match status" value="1"/>
</dbReference>
<dbReference type="PANTHER" id="PTHR43747:SF1">
    <property type="entry name" value="SLR1998 PROTEIN"/>
    <property type="match status" value="1"/>
</dbReference>
<feature type="domain" description="FAD-binding" evidence="2">
    <location>
        <begin position="12"/>
        <end position="311"/>
    </location>
</feature>
<reference evidence="3" key="1">
    <citation type="submission" date="2020-06" db="EMBL/GenBank/DDBJ databases">
        <authorList>
            <person name="Metz J."/>
            <person name="Wang G."/>
        </authorList>
    </citation>
    <scope>NUCLEOTIDE SEQUENCE</scope>
    <source>
        <strain evidence="3">HB-J378</strain>
    </source>
</reference>
<sequence length="429" mass="46921">MNDAPREDTVYDAVIVGGGPGGAACAMTLARAGRSVLLLERTVFPRFHIGESLLTYTVDVLARLGVLDRVLASGFVVKRGVELSGPEGNSYRIGFDEIGEGYRDWTLQVERAEFDQILLDAAAAEGAKVVEGARVTAPVLSGDRVSGVRYTLDDGSSSTVRAHYVVDASGRTGVISRALGLRRNDESIRMVAAFKHYAGTHELHNPGAKGDIQLGNHPDGWVWGIPIRKDVISIGTVVPVDVMRQGRAEEVFEEHLSRIPRIHARTRGARVVRELTGETDYSHYSERLAGPGYYIVGDAGCFTDPIFSAGVFLALVTGMESAACVNASLDGAGPGREREIATSYEDFCKTGFDTYHRLIRAFYDNGYSVYRYLTGAIDDPTQLGGILRLLNGDFWNEHDPVSRKLREVPQWGMFESFTPDYNCPVHGDR</sequence>
<proteinExistence type="inferred from homology"/>
<protein>
    <submittedName>
        <fullName evidence="3">Halogenase</fullName>
    </submittedName>
</protein>
<name>A0A7M1C9G3_9ACTN</name>
<dbReference type="GO" id="GO:0071949">
    <property type="term" value="F:FAD binding"/>
    <property type="evidence" value="ECO:0007669"/>
    <property type="project" value="InterPro"/>
</dbReference>
<evidence type="ECO:0000256" key="1">
    <source>
        <dbReference type="ARBA" id="ARBA00038396"/>
    </source>
</evidence>